<name>A0ABD1NIL3_9FABA</name>
<dbReference type="AlphaFoldDB" id="A0ABD1NIL3"/>
<feature type="domain" description="EF-hand" evidence="1">
    <location>
        <begin position="130"/>
        <end position="165"/>
    </location>
</feature>
<proteinExistence type="predicted"/>
<evidence type="ECO:0000313" key="3">
    <source>
        <dbReference type="Proteomes" id="UP001603857"/>
    </source>
</evidence>
<evidence type="ECO:0000259" key="1">
    <source>
        <dbReference type="PROSITE" id="PS50222"/>
    </source>
</evidence>
<dbReference type="SUPFAM" id="SSF47473">
    <property type="entry name" value="EF-hand"/>
    <property type="match status" value="1"/>
</dbReference>
<evidence type="ECO:0000313" key="2">
    <source>
        <dbReference type="EMBL" id="KAL2347761.1"/>
    </source>
</evidence>
<sequence length="211" mass="23558">MEAIEFGNNNWRGKAKRGGSIMKQLRSNWTPRAMINEKGDNKGRWKRIVWISGTWIGTIRDISHVDAEVAKDLTKLVPGNSNWVPLIAISNLDKNPRKMLRLLNNGSMPVINMKPGGIHRPNDKGVDHDEVLVILMDAFSIFNIDSNASITVEELHVAMAILGDHSSVVNCRSMIAGVNSHEDGIIDFEEFTIMITATGEFLIDKDNKILQ</sequence>
<reference evidence="2 3" key="1">
    <citation type="submission" date="2024-08" db="EMBL/GenBank/DDBJ databases">
        <title>Insights into the chromosomal genome structure of Flemingia macrophylla.</title>
        <authorList>
            <person name="Ding Y."/>
            <person name="Zhao Y."/>
            <person name="Bi W."/>
            <person name="Wu M."/>
            <person name="Zhao G."/>
            <person name="Gong Y."/>
            <person name="Li W."/>
            <person name="Zhang P."/>
        </authorList>
    </citation>
    <scope>NUCLEOTIDE SEQUENCE [LARGE SCALE GENOMIC DNA]</scope>
    <source>
        <strain evidence="2">DYQJB</strain>
        <tissue evidence="2">Leaf</tissue>
    </source>
</reference>
<dbReference type="CDD" id="cd00051">
    <property type="entry name" value="EFh"/>
    <property type="match status" value="1"/>
</dbReference>
<protein>
    <recommendedName>
        <fullName evidence="1">EF-hand domain-containing protein</fullName>
    </recommendedName>
</protein>
<organism evidence="2 3">
    <name type="scientific">Flemingia macrophylla</name>
    <dbReference type="NCBI Taxonomy" id="520843"/>
    <lineage>
        <taxon>Eukaryota</taxon>
        <taxon>Viridiplantae</taxon>
        <taxon>Streptophyta</taxon>
        <taxon>Embryophyta</taxon>
        <taxon>Tracheophyta</taxon>
        <taxon>Spermatophyta</taxon>
        <taxon>Magnoliopsida</taxon>
        <taxon>eudicotyledons</taxon>
        <taxon>Gunneridae</taxon>
        <taxon>Pentapetalae</taxon>
        <taxon>rosids</taxon>
        <taxon>fabids</taxon>
        <taxon>Fabales</taxon>
        <taxon>Fabaceae</taxon>
        <taxon>Papilionoideae</taxon>
        <taxon>50 kb inversion clade</taxon>
        <taxon>NPAAA clade</taxon>
        <taxon>indigoferoid/millettioid clade</taxon>
        <taxon>Phaseoleae</taxon>
        <taxon>Flemingia</taxon>
    </lineage>
</organism>
<comment type="caution">
    <text evidence="2">The sequence shown here is derived from an EMBL/GenBank/DDBJ whole genome shotgun (WGS) entry which is preliminary data.</text>
</comment>
<dbReference type="InterPro" id="IPR002048">
    <property type="entry name" value="EF_hand_dom"/>
</dbReference>
<dbReference type="Gene3D" id="1.10.238.10">
    <property type="entry name" value="EF-hand"/>
    <property type="match status" value="1"/>
</dbReference>
<dbReference type="PROSITE" id="PS50222">
    <property type="entry name" value="EF_HAND_2"/>
    <property type="match status" value="1"/>
</dbReference>
<accession>A0ABD1NIL3</accession>
<dbReference type="Proteomes" id="UP001603857">
    <property type="component" value="Unassembled WGS sequence"/>
</dbReference>
<dbReference type="EMBL" id="JBGMDY010000001">
    <property type="protein sequence ID" value="KAL2347761.1"/>
    <property type="molecule type" value="Genomic_DNA"/>
</dbReference>
<gene>
    <name evidence="2" type="ORF">Fmac_001761</name>
</gene>
<dbReference type="InterPro" id="IPR011992">
    <property type="entry name" value="EF-hand-dom_pair"/>
</dbReference>
<keyword evidence="3" id="KW-1185">Reference proteome</keyword>